<organism evidence="3 4">
    <name type="scientific">Centaurea solstitialis</name>
    <name type="common">yellow star-thistle</name>
    <dbReference type="NCBI Taxonomy" id="347529"/>
    <lineage>
        <taxon>Eukaryota</taxon>
        <taxon>Viridiplantae</taxon>
        <taxon>Streptophyta</taxon>
        <taxon>Embryophyta</taxon>
        <taxon>Tracheophyta</taxon>
        <taxon>Spermatophyta</taxon>
        <taxon>Magnoliopsida</taxon>
        <taxon>eudicotyledons</taxon>
        <taxon>Gunneridae</taxon>
        <taxon>Pentapetalae</taxon>
        <taxon>asterids</taxon>
        <taxon>campanulids</taxon>
        <taxon>Asterales</taxon>
        <taxon>Asteraceae</taxon>
        <taxon>Carduoideae</taxon>
        <taxon>Cardueae</taxon>
        <taxon>Centaureinae</taxon>
        <taxon>Centaurea</taxon>
    </lineage>
</organism>
<evidence type="ECO:0000259" key="2">
    <source>
        <dbReference type="Pfam" id="PF13966"/>
    </source>
</evidence>
<dbReference type="InterPro" id="IPR026960">
    <property type="entry name" value="RVT-Znf"/>
</dbReference>
<dbReference type="Proteomes" id="UP001172457">
    <property type="component" value="Chromosome 1"/>
</dbReference>
<evidence type="ECO:0000313" key="3">
    <source>
        <dbReference type="EMBL" id="KAJ9564448.1"/>
    </source>
</evidence>
<proteinExistence type="predicted"/>
<dbReference type="Pfam" id="PF00078">
    <property type="entry name" value="RVT_1"/>
    <property type="match status" value="1"/>
</dbReference>
<dbReference type="PANTHER" id="PTHR33116">
    <property type="entry name" value="REVERSE TRANSCRIPTASE ZINC-BINDING DOMAIN-CONTAINING PROTEIN-RELATED-RELATED"/>
    <property type="match status" value="1"/>
</dbReference>
<keyword evidence="4" id="KW-1185">Reference proteome</keyword>
<sequence>MQSKEERKGTLFDPKDAFVFNNFISTSGLHDLQLCGRRFPKMWLPYLGDQTCSGAADFVLKEKLKVLKNDLRKWSKLESAKTFKRNGELCKAMLDWDLKAEQGEISEEDCIMKEGWLFELLQLEYKEKLDLSQKSRSKWAIEGDENTKYFHGIVNHRWWRNKIKEIKEAVWSCNGSKALGPDGLNFNFIKQFWPILGDSMVAALQKFERTGNISKGCNVSFIALIPKKFDPLEISDYRPISLLGCSYKILAKVDFEKAFDSVNWNFLFHIMDQMGFGLKWINWIRGCLKSASTSILINGSPSKEFRMERGLWQGDPLSPFLFLLAGEVLQQMLVNACNSGLFKGLQLESSNRNISLLQFADDALVFGKWSKKNIFALSNILGCFHEVSGLRINLSKCNLYGIGVSDVEVKEMADRLGCKASAFPFNYLRNEALLAKWIWRFLSSKEAIWKEVIKEFYGTDGGLFSPRHLDDKSTWAAIVNCCKGVEFAGQNFIASFSKIISTDSRSSFWEELALGSGARLKLKDLFPRIYALEKDKTASFKDRWKFINGTWSGTWDWIRPLRGRALDDLQALENRLSSLHVNSSRSDFWNWDWHNKGTFSVKHLVKLLQHDPGGESGEKIIWNPLIPLKVNIFLWRLFKEAISTRFNLSKRGVHLNSLACIFCEDEVETTDHCLFSCTSSSNLWRKIWAWWGLNLPRLSSVSDFHNFVQQSGTSSSFGSVIVAVCAVALWQLWRRRNDILHADEATIARQRYMDLFPSVQSLSKLWIGNRANNLNLNFDNWFSSPRGG</sequence>
<dbReference type="CDD" id="cd01650">
    <property type="entry name" value="RT_nLTR_like"/>
    <property type="match status" value="1"/>
</dbReference>
<feature type="domain" description="Reverse transcriptase" evidence="1">
    <location>
        <begin position="246"/>
        <end position="400"/>
    </location>
</feature>
<evidence type="ECO:0000259" key="1">
    <source>
        <dbReference type="Pfam" id="PF00078"/>
    </source>
</evidence>
<dbReference type="AlphaFoldDB" id="A0AA38TP10"/>
<reference evidence="3" key="1">
    <citation type="submission" date="2023-03" db="EMBL/GenBank/DDBJ databases">
        <title>Chromosome-scale reference genome and RAD-based genetic map of yellow starthistle (Centaurea solstitialis) reveal putative structural variation and QTLs associated with invader traits.</title>
        <authorList>
            <person name="Reatini B."/>
            <person name="Cang F.A."/>
            <person name="Jiang Q."/>
            <person name="Mckibben M.T.W."/>
            <person name="Barker M.S."/>
            <person name="Rieseberg L.H."/>
            <person name="Dlugosch K.M."/>
        </authorList>
    </citation>
    <scope>NUCLEOTIDE SEQUENCE</scope>
    <source>
        <strain evidence="3">CAN-66</strain>
        <tissue evidence="3">Leaf</tissue>
    </source>
</reference>
<dbReference type="Pfam" id="PF13966">
    <property type="entry name" value="zf-RVT"/>
    <property type="match status" value="1"/>
</dbReference>
<gene>
    <name evidence="3" type="ORF">OSB04_000414</name>
</gene>
<dbReference type="SUPFAM" id="SSF56672">
    <property type="entry name" value="DNA/RNA polymerases"/>
    <property type="match status" value="1"/>
</dbReference>
<evidence type="ECO:0000313" key="4">
    <source>
        <dbReference type="Proteomes" id="UP001172457"/>
    </source>
</evidence>
<comment type="caution">
    <text evidence="3">The sequence shown here is derived from an EMBL/GenBank/DDBJ whole genome shotgun (WGS) entry which is preliminary data.</text>
</comment>
<dbReference type="InterPro" id="IPR043502">
    <property type="entry name" value="DNA/RNA_pol_sf"/>
</dbReference>
<feature type="domain" description="Reverse transcriptase zinc-binding" evidence="2">
    <location>
        <begin position="599"/>
        <end position="684"/>
    </location>
</feature>
<name>A0AA38TP10_9ASTR</name>
<dbReference type="InterPro" id="IPR000477">
    <property type="entry name" value="RT_dom"/>
</dbReference>
<dbReference type="EMBL" id="JARYMX010000001">
    <property type="protein sequence ID" value="KAJ9564448.1"/>
    <property type="molecule type" value="Genomic_DNA"/>
</dbReference>
<protein>
    <recommendedName>
        <fullName evidence="5">Reverse transcriptase domain-containing protein</fullName>
    </recommendedName>
</protein>
<evidence type="ECO:0008006" key="5">
    <source>
        <dbReference type="Google" id="ProtNLM"/>
    </source>
</evidence>
<accession>A0AA38TP10</accession>
<dbReference type="PANTHER" id="PTHR33116:SF78">
    <property type="entry name" value="OS12G0587133 PROTEIN"/>
    <property type="match status" value="1"/>
</dbReference>